<proteinExistence type="predicted"/>
<dbReference type="EMBL" id="WTXG01000082">
    <property type="protein sequence ID" value="KAI0294052.1"/>
    <property type="molecule type" value="Genomic_DNA"/>
</dbReference>
<gene>
    <name evidence="2" type="ORF">B0F90DRAFT_1821561</name>
</gene>
<organism evidence="2 3">
    <name type="scientific">Multifurca ochricompacta</name>
    <dbReference type="NCBI Taxonomy" id="376703"/>
    <lineage>
        <taxon>Eukaryota</taxon>
        <taxon>Fungi</taxon>
        <taxon>Dikarya</taxon>
        <taxon>Basidiomycota</taxon>
        <taxon>Agaricomycotina</taxon>
        <taxon>Agaricomycetes</taxon>
        <taxon>Russulales</taxon>
        <taxon>Russulaceae</taxon>
        <taxon>Multifurca</taxon>
    </lineage>
</organism>
<feature type="compositionally biased region" description="Basic and acidic residues" evidence="1">
    <location>
        <begin position="123"/>
        <end position="132"/>
    </location>
</feature>
<evidence type="ECO:0000313" key="2">
    <source>
        <dbReference type="EMBL" id="KAI0294052.1"/>
    </source>
</evidence>
<name>A0AAD4LX41_9AGAM</name>
<feature type="region of interest" description="Disordered" evidence="1">
    <location>
        <begin position="104"/>
        <end position="132"/>
    </location>
</feature>
<sequence length="230" mass="25751">MHVDKDMAEISMAKEVWNAKINLCWWHFRQAVQTRLGQGKLATTPYNVQWAHIEFPFIDMAFIPLGCIDAEEYEGGVPDDIENICPTQTHMSGSNTLSITIPAQKAPSTSAPEPTPAHKSHHCNTDKETQGTKDLRITIKVPPLHIAPASSQGPIIPHEPESSDDEDEEGLQNETQRKFCPAIYRQPIVTMLERHYCAHPSIPGSAHPSPEGIKKWAVQKMYGFCVKYDL</sequence>
<reference evidence="2" key="1">
    <citation type="journal article" date="2022" name="New Phytol.">
        <title>Evolutionary transition to the ectomycorrhizal habit in the genomes of a hyperdiverse lineage of mushroom-forming fungi.</title>
        <authorList>
            <person name="Looney B."/>
            <person name="Miyauchi S."/>
            <person name="Morin E."/>
            <person name="Drula E."/>
            <person name="Courty P.E."/>
            <person name="Kohler A."/>
            <person name="Kuo A."/>
            <person name="LaButti K."/>
            <person name="Pangilinan J."/>
            <person name="Lipzen A."/>
            <person name="Riley R."/>
            <person name="Andreopoulos W."/>
            <person name="He G."/>
            <person name="Johnson J."/>
            <person name="Nolan M."/>
            <person name="Tritt A."/>
            <person name="Barry K.W."/>
            <person name="Grigoriev I.V."/>
            <person name="Nagy L.G."/>
            <person name="Hibbett D."/>
            <person name="Henrissat B."/>
            <person name="Matheny P.B."/>
            <person name="Labbe J."/>
            <person name="Martin F.M."/>
        </authorList>
    </citation>
    <scope>NUCLEOTIDE SEQUENCE</scope>
    <source>
        <strain evidence="2">BPL690</strain>
    </source>
</reference>
<evidence type="ECO:0000313" key="3">
    <source>
        <dbReference type="Proteomes" id="UP001203297"/>
    </source>
</evidence>
<feature type="compositionally biased region" description="Acidic residues" evidence="1">
    <location>
        <begin position="162"/>
        <end position="171"/>
    </location>
</feature>
<protein>
    <submittedName>
        <fullName evidence="2">Uncharacterized protein</fullName>
    </submittedName>
</protein>
<keyword evidence="3" id="KW-1185">Reference proteome</keyword>
<comment type="caution">
    <text evidence="2">The sequence shown here is derived from an EMBL/GenBank/DDBJ whole genome shotgun (WGS) entry which is preliminary data.</text>
</comment>
<dbReference type="Proteomes" id="UP001203297">
    <property type="component" value="Unassembled WGS sequence"/>
</dbReference>
<feature type="region of interest" description="Disordered" evidence="1">
    <location>
        <begin position="146"/>
        <end position="177"/>
    </location>
</feature>
<dbReference type="AlphaFoldDB" id="A0AAD4LX41"/>
<evidence type="ECO:0000256" key="1">
    <source>
        <dbReference type="SAM" id="MobiDB-lite"/>
    </source>
</evidence>
<accession>A0AAD4LX41</accession>